<reference evidence="5 6" key="1">
    <citation type="journal article" date="2013" name="Front. Plant Sci.">
        <title>The Reference Genome of the Halophytic Plant Eutrema salsugineum.</title>
        <authorList>
            <person name="Yang R."/>
            <person name="Jarvis D.E."/>
            <person name="Chen H."/>
            <person name="Beilstein M.A."/>
            <person name="Grimwood J."/>
            <person name="Jenkins J."/>
            <person name="Shu S."/>
            <person name="Prochnik S."/>
            <person name="Xin M."/>
            <person name="Ma C."/>
            <person name="Schmutz J."/>
            <person name="Wing R.A."/>
            <person name="Mitchell-Olds T."/>
            <person name="Schumaker K.S."/>
            <person name="Wang X."/>
        </authorList>
    </citation>
    <scope>NUCLEOTIDE SEQUENCE [LARGE SCALE GENOMIC DNA]</scope>
</reference>
<dbReference type="GO" id="GO:0071555">
    <property type="term" value="P:cell wall organization"/>
    <property type="evidence" value="ECO:0007669"/>
    <property type="project" value="UniProtKB-KW"/>
</dbReference>
<keyword evidence="2" id="KW-0735">Signal-anchor</keyword>
<dbReference type="EMBL" id="KI517465">
    <property type="protein sequence ID" value="ESQ39573.1"/>
    <property type="molecule type" value="Genomic_DNA"/>
</dbReference>
<keyword evidence="2" id="KW-0961">Cell wall biogenesis/degradation</keyword>
<dbReference type="STRING" id="72664.V4LIH2"/>
<comment type="similarity">
    <text evidence="1 2">Belongs to the glycosyltransferase 77 family.</text>
</comment>
<organism evidence="5 6">
    <name type="scientific">Eutrema salsugineum</name>
    <name type="common">Saltwater cress</name>
    <name type="synonym">Sisymbrium salsugineum</name>
    <dbReference type="NCBI Taxonomy" id="72664"/>
    <lineage>
        <taxon>Eukaryota</taxon>
        <taxon>Viridiplantae</taxon>
        <taxon>Streptophyta</taxon>
        <taxon>Embryophyta</taxon>
        <taxon>Tracheophyta</taxon>
        <taxon>Spermatophyta</taxon>
        <taxon>Magnoliopsida</taxon>
        <taxon>eudicotyledons</taxon>
        <taxon>Gunneridae</taxon>
        <taxon>Pentapetalae</taxon>
        <taxon>rosids</taxon>
        <taxon>malvids</taxon>
        <taxon>Brassicales</taxon>
        <taxon>Brassicaceae</taxon>
        <taxon>Eutremeae</taxon>
        <taxon>Eutrema</taxon>
    </lineage>
</organism>
<dbReference type="PANTHER" id="PTHR46038:SF46">
    <property type="entry name" value="NUCLEOTIDE-DIPHOSPHO-SUGAR TRANSFERASE DOMAIN-CONTAINING PROTEIN"/>
    <property type="match status" value="1"/>
</dbReference>
<protein>
    <recommendedName>
        <fullName evidence="2">Glycosyltransferase</fullName>
        <ecNumber evidence="2">2.4.2.-</ecNumber>
    </recommendedName>
</protein>
<dbReference type="GO" id="GO:0016757">
    <property type="term" value="F:glycosyltransferase activity"/>
    <property type="evidence" value="ECO:0007669"/>
    <property type="project" value="UniProtKB-KW"/>
</dbReference>
<dbReference type="InterPro" id="IPR005069">
    <property type="entry name" value="Nucl-diP-sugar_transferase"/>
</dbReference>
<dbReference type="Proteomes" id="UP000030689">
    <property type="component" value="Unassembled WGS sequence"/>
</dbReference>
<keyword evidence="2" id="KW-0812">Transmembrane</keyword>
<keyword evidence="2" id="KW-0328">Glycosyltransferase</keyword>
<evidence type="ECO:0000259" key="4">
    <source>
        <dbReference type="Pfam" id="PF03407"/>
    </source>
</evidence>
<evidence type="ECO:0000313" key="6">
    <source>
        <dbReference type="Proteomes" id="UP000030689"/>
    </source>
</evidence>
<dbReference type="InterPro" id="IPR029044">
    <property type="entry name" value="Nucleotide-diphossugar_trans"/>
</dbReference>
<dbReference type="EC" id="2.4.2.-" evidence="2"/>
<gene>
    <name evidence="5" type="ORF">EUTSA_v10001209mg</name>
</gene>
<keyword evidence="2" id="KW-0333">Golgi apparatus</keyword>
<name>V4LIH2_EUTSA</name>
<dbReference type="SUPFAM" id="SSF53448">
    <property type="entry name" value="Nucleotide-diphospho-sugar transferases"/>
    <property type="match status" value="1"/>
</dbReference>
<comment type="subcellular location">
    <subcellularLocation>
        <location evidence="2">Golgi apparatus membrane</location>
        <topology evidence="2">Single-pass type II membrane protein</topology>
    </subcellularLocation>
</comment>
<dbReference type="Pfam" id="PF03407">
    <property type="entry name" value="Nucleotid_trans"/>
    <property type="match status" value="1"/>
</dbReference>
<accession>V4LIH2</accession>
<proteinExistence type="inferred from homology"/>
<feature type="region of interest" description="Disordered" evidence="3">
    <location>
        <begin position="1"/>
        <end position="25"/>
    </location>
</feature>
<dbReference type="InterPro" id="IPR044821">
    <property type="entry name" value="At1g28695/At4g15970-like"/>
</dbReference>
<dbReference type="OMA" id="HADCCKG"/>
<evidence type="ECO:0000256" key="2">
    <source>
        <dbReference type="RuleBase" id="RU363055"/>
    </source>
</evidence>
<evidence type="ECO:0000313" key="5">
    <source>
        <dbReference type="EMBL" id="ESQ39573.1"/>
    </source>
</evidence>
<feature type="domain" description="Nucleotide-diphospho-sugar transferase" evidence="4">
    <location>
        <begin position="129"/>
        <end position="316"/>
    </location>
</feature>
<dbReference type="Gramene" id="ESQ39573">
    <property type="protein sequence ID" value="ESQ39573"/>
    <property type="gene ID" value="EUTSA_v10001209mg"/>
</dbReference>
<dbReference type="GO" id="GO:0000139">
    <property type="term" value="C:Golgi membrane"/>
    <property type="evidence" value="ECO:0007669"/>
    <property type="project" value="UniProtKB-SubCell"/>
</dbReference>
<keyword evidence="6" id="KW-1185">Reference proteome</keyword>
<dbReference type="AlphaFoldDB" id="V4LIH2"/>
<dbReference type="PANTHER" id="PTHR46038">
    <property type="entry name" value="EXPRESSED PROTEIN-RELATED"/>
    <property type="match status" value="1"/>
</dbReference>
<sequence>MKNTSSESSPADGKDDDIAKSPSSGSQRDLVRLMLLFTTVALSCILVYKSSGNPLMLLPPWKSNWFSQNQTPFNPREQVWELKRVLMNASMEDKTVIITTLNKAWVAPNSIFDLFLESFRIGIGTKKIAYKRCLQVHPHCYFINATDSNKLAGPNKFLSPGYLTLMWRRLNFLREVIALGYNFIFTDADILWFRDPFPRFFPNADFQIACDNYNGNSYDKSNWVNAGFIYVKANNKTSKFYKFWSGSRRRFRGRKHDQDVFNLIKRDPFVAKIGIKIRFLNTVYFGGFCQPSKDINVVNTMHSNCCTGLNSKTRYLNGLLRDWKQYLSGNTTLAETKWKRRHRCGRHWR</sequence>
<evidence type="ECO:0000256" key="3">
    <source>
        <dbReference type="SAM" id="MobiDB-lite"/>
    </source>
</evidence>
<evidence type="ECO:0000256" key="1">
    <source>
        <dbReference type="ARBA" id="ARBA00007033"/>
    </source>
</evidence>
<dbReference type="KEGG" id="eus:EUTSA_v10001209mg"/>
<dbReference type="eggNOG" id="ENOG502QS67">
    <property type="taxonomic scope" value="Eukaryota"/>
</dbReference>
<keyword evidence="2" id="KW-0808">Transferase</keyword>